<dbReference type="Pfam" id="PF13462">
    <property type="entry name" value="Thioredoxin_4"/>
    <property type="match status" value="1"/>
</dbReference>
<evidence type="ECO:0000313" key="4">
    <source>
        <dbReference type="Proteomes" id="UP000216411"/>
    </source>
</evidence>
<dbReference type="InterPro" id="IPR036249">
    <property type="entry name" value="Thioredoxin-like_sf"/>
</dbReference>
<dbReference type="OrthoDB" id="117402at2"/>
<dbReference type="RefSeq" id="WP_094376833.1">
    <property type="nucleotide sequence ID" value="NZ_NOKA02000005.1"/>
</dbReference>
<dbReference type="EMBL" id="QICS01000012">
    <property type="protein sequence ID" value="PXV86715.1"/>
    <property type="molecule type" value="Genomic_DNA"/>
</dbReference>
<sequence length="179" mass="20596">MKKKVILILILIILLSVFTNLYHVYCNSGNVVALSSEGIKFGSDSAKIKIYFYTSFSCSKCKQLSANIREAAKGLLDSNEVQIIYKITDDYVYNWSNDKFYDYDFITNGYENWMDYATIDESESLSAAELEKRKEIKGTIEQEMELNKIEGVPVFFVNNEKFNGLYSTEEISKILSKEE</sequence>
<dbReference type="AlphaFoldDB" id="A0A255IMN6"/>
<accession>A0A255IMN6</accession>
<dbReference type="CDD" id="cd02972">
    <property type="entry name" value="DsbA_family"/>
    <property type="match status" value="1"/>
</dbReference>
<dbReference type="Gene3D" id="3.40.30.10">
    <property type="entry name" value="Glutaredoxin"/>
    <property type="match status" value="1"/>
</dbReference>
<reference evidence="3" key="3">
    <citation type="submission" date="2018-07" db="EMBL/GenBank/DDBJ databases">
        <authorList>
            <person name="Quirk P.G."/>
            <person name="Krulwich T.A."/>
        </authorList>
    </citation>
    <scope>NUCLEOTIDE SEQUENCE</scope>
    <source>
        <strain evidence="3">CCRI-19302</strain>
    </source>
</reference>
<dbReference type="EMBL" id="NOKA02000005">
    <property type="protein sequence ID" value="RDY32211.1"/>
    <property type="molecule type" value="Genomic_DNA"/>
</dbReference>
<evidence type="ECO:0000313" key="5">
    <source>
        <dbReference type="Proteomes" id="UP000247523"/>
    </source>
</evidence>
<comment type="caution">
    <text evidence="2">The sequence shown here is derived from an EMBL/GenBank/DDBJ whole genome shotgun (WGS) entry which is preliminary data.</text>
</comment>
<proteinExistence type="predicted"/>
<feature type="domain" description="Thioredoxin-like fold" evidence="1">
    <location>
        <begin position="38"/>
        <end position="176"/>
    </location>
</feature>
<dbReference type="InterPro" id="IPR012336">
    <property type="entry name" value="Thioredoxin-like_fold"/>
</dbReference>
<evidence type="ECO:0000313" key="3">
    <source>
        <dbReference type="EMBL" id="RDY32211.1"/>
    </source>
</evidence>
<keyword evidence="4" id="KW-1185">Reference proteome</keyword>
<gene>
    <name evidence="2" type="ORF">C8E03_11294</name>
    <name evidence="3" type="ORF">CG710_005900</name>
</gene>
<name>A0A255IMN6_9FIRM</name>
<reference evidence="3 4" key="1">
    <citation type="journal article" date="2017" name="Genome Announc.">
        <title>Draft Genome Sequence of a Sporulating and Motile Strain of Lachnotalea glycerini Isolated from Water in Quebec City, Canada.</title>
        <authorList>
            <person name="Maheux A.F."/>
            <person name="Boudreau D.K."/>
            <person name="Berube E."/>
            <person name="Boissinot M."/>
            <person name="Raymond F."/>
            <person name="Brodeur S."/>
            <person name="Corbeil J."/>
            <person name="Isabel S."/>
            <person name="Omar R.F."/>
            <person name="Bergeron M.G."/>
        </authorList>
    </citation>
    <scope>NUCLEOTIDE SEQUENCE [LARGE SCALE GENOMIC DNA]</scope>
    <source>
        <strain evidence="3 4">CCRI-19302</strain>
    </source>
</reference>
<dbReference type="Proteomes" id="UP000216411">
    <property type="component" value="Unassembled WGS sequence"/>
</dbReference>
<dbReference type="SUPFAM" id="SSF52833">
    <property type="entry name" value="Thioredoxin-like"/>
    <property type="match status" value="1"/>
</dbReference>
<reference evidence="2 5" key="2">
    <citation type="submission" date="2018-05" db="EMBL/GenBank/DDBJ databases">
        <title>Genomic Encyclopedia of Type Strains, Phase IV (KMG-IV): sequencing the most valuable type-strain genomes for metagenomic binning, comparative biology and taxonomic classification.</title>
        <authorList>
            <person name="Goeker M."/>
        </authorList>
    </citation>
    <scope>NUCLEOTIDE SEQUENCE [LARGE SCALE GENOMIC DNA]</scope>
    <source>
        <strain evidence="2 5">DSM 28816</strain>
    </source>
</reference>
<protein>
    <submittedName>
        <fullName evidence="2">Protein-disulfide isomerase</fullName>
    </submittedName>
</protein>
<evidence type="ECO:0000313" key="2">
    <source>
        <dbReference type="EMBL" id="PXV86715.1"/>
    </source>
</evidence>
<organism evidence="2 5">
    <name type="scientific">Lachnotalea glycerini</name>
    <dbReference type="NCBI Taxonomy" id="1763509"/>
    <lineage>
        <taxon>Bacteria</taxon>
        <taxon>Bacillati</taxon>
        <taxon>Bacillota</taxon>
        <taxon>Clostridia</taxon>
        <taxon>Lachnospirales</taxon>
        <taxon>Lachnospiraceae</taxon>
        <taxon>Lachnotalea</taxon>
    </lineage>
</organism>
<evidence type="ECO:0000259" key="1">
    <source>
        <dbReference type="Pfam" id="PF13462"/>
    </source>
</evidence>
<dbReference type="Proteomes" id="UP000247523">
    <property type="component" value="Unassembled WGS sequence"/>
</dbReference>
<keyword evidence="2" id="KW-0413">Isomerase</keyword>
<dbReference type="GO" id="GO:0016853">
    <property type="term" value="F:isomerase activity"/>
    <property type="evidence" value="ECO:0007669"/>
    <property type="project" value="UniProtKB-KW"/>
</dbReference>